<dbReference type="Proteomes" id="UP001222325">
    <property type="component" value="Unassembled WGS sequence"/>
</dbReference>
<name>A0AAD6TPF5_9AGAR</name>
<dbReference type="EMBL" id="JARJCN010000131">
    <property type="protein sequence ID" value="KAJ7070346.1"/>
    <property type="molecule type" value="Genomic_DNA"/>
</dbReference>
<gene>
    <name evidence="2" type="ORF">B0H15DRAFT_957733</name>
</gene>
<evidence type="ECO:0000256" key="1">
    <source>
        <dbReference type="SAM" id="MobiDB-lite"/>
    </source>
</evidence>
<accession>A0AAD6TPF5</accession>
<protein>
    <submittedName>
        <fullName evidence="2">Uncharacterized protein</fullName>
    </submittedName>
</protein>
<keyword evidence="3" id="KW-1185">Reference proteome</keyword>
<dbReference type="AlphaFoldDB" id="A0AAD6TPF5"/>
<evidence type="ECO:0000313" key="2">
    <source>
        <dbReference type="EMBL" id="KAJ7070346.1"/>
    </source>
</evidence>
<organism evidence="2 3">
    <name type="scientific">Mycena belliarum</name>
    <dbReference type="NCBI Taxonomy" id="1033014"/>
    <lineage>
        <taxon>Eukaryota</taxon>
        <taxon>Fungi</taxon>
        <taxon>Dikarya</taxon>
        <taxon>Basidiomycota</taxon>
        <taxon>Agaricomycotina</taxon>
        <taxon>Agaricomycetes</taxon>
        <taxon>Agaricomycetidae</taxon>
        <taxon>Agaricales</taxon>
        <taxon>Marasmiineae</taxon>
        <taxon>Mycenaceae</taxon>
        <taxon>Mycena</taxon>
    </lineage>
</organism>
<proteinExistence type="predicted"/>
<reference evidence="2" key="1">
    <citation type="submission" date="2023-03" db="EMBL/GenBank/DDBJ databases">
        <title>Massive genome expansion in bonnet fungi (Mycena s.s.) driven by repeated elements and novel gene families across ecological guilds.</title>
        <authorList>
            <consortium name="Lawrence Berkeley National Laboratory"/>
            <person name="Harder C.B."/>
            <person name="Miyauchi S."/>
            <person name="Viragh M."/>
            <person name="Kuo A."/>
            <person name="Thoen E."/>
            <person name="Andreopoulos B."/>
            <person name="Lu D."/>
            <person name="Skrede I."/>
            <person name="Drula E."/>
            <person name="Henrissat B."/>
            <person name="Morin E."/>
            <person name="Kohler A."/>
            <person name="Barry K."/>
            <person name="LaButti K."/>
            <person name="Morin E."/>
            <person name="Salamov A."/>
            <person name="Lipzen A."/>
            <person name="Mereny Z."/>
            <person name="Hegedus B."/>
            <person name="Baldrian P."/>
            <person name="Stursova M."/>
            <person name="Weitz H."/>
            <person name="Taylor A."/>
            <person name="Grigoriev I.V."/>
            <person name="Nagy L.G."/>
            <person name="Martin F."/>
            <person name="Kauserud H."/>
        </authorList>
    </citation>
    <scope>NUCLEOTIDE SEQUENCE</scope>
    <source>
        <strain evidence="2">CBHHK173m</strain>
    </source>
</reference>
<sequence>MRFFKSFPSFPLLHRRSKSDSSIPNPTPIQDHILNRPQSLDAAQAAVFSAAVPACPQAFLFPTPSDASNVIFELETANSRFRSDLSAWAAECTNLRSQLDATRADLFTQLHRTSSLQRQAQMDKSELDGLKAQLAQYERFLGLMINVGLHQRVLGDAHASLRAGIDPDLALVNAIKVAAAIPGSAWSTIVPSVTGSRTPAEYRSSLNMTLKTRKELRDTKKVAKFWKRVAVEAGGIETVTPSVSTISSIHEPLPLQRQKAVEELISSRRRASLASQDMRTDSIPPTHEHEQDTLPAAVSATTSRLLWQTFLPLNIDLVTQSSPSRMWSRRFPSTAFALVNWDL</sequence>
<comment type="caution">
    <text evidence="2">The sequence shown here is derived from an EMBL/GenBank/DDBJ whole genome shotgun (WGS) entry which is preliminary data.</text>
</comment>
<evidence type="ECO:0000313" key="3">
    <source>
        <dbReference type="Proteomes" id="UP001222325"/>
    </source>
</evidence>
<feature type="region of interest" description="Disordered" evidence="1">
    <location>
        <begin position="270"/>
        <end position="293"/>
    </location>
</feature>